<organism evidence="8 9">
    <name type="scientific">Musca domestica</name>
    <name type="common">House fly</name>
    <dbReference type="NCBI Taxonomy" id="7370"/>
    <lineage>
        <taxon>Eukaryota</taxon>
        <taxon>Metazoa</taxon>
        <taxon>Ecdysozoa</taxon>
        <taxon>Arthropoda</taxon>
        <taxon>Hexapoda</taxon>
        <taxon>Insecta</taxon>
        <taxon>Pterygota</taxon>
        <taxon>Neoptera</taxon>
        <taxon>Endopterygota</taxon>
        <taxon>Diptera</taxon>
        <taxon>Brachycera</taxon>
        <taxon>Muscomorpha</taxon>
        <taxon>Muscoidea</taxon>
        <taxon>Muscidae</taxon>
        <taxon>Musca</taxon>
    </lineage>
</organism>
<evidence type="ECO:0000259" key="7">
    <source>
        <dbReference type="PROSITE" id="PS50162"/>
    </source>
</evidence>
<keyword evidence="6" id="KW-0539">Nucleus</keyword>
<reference evidence="9" key="1">
    <citation type="submission" date="2025-08" db="UniProtKB">
        <authorList>
            <consortium name="RefSeq"/>
        </authorList>
    </citation>
    <scope>IDENTIFICATION</scope>
    <source>
        <strain evidence="9">Aabys</strain>
        <tissue evidence="9">Whole body</tissue>
    </source>
</reference>
<evidence type="ECO:0000256" key="6">
    <source>
        <dbReference type="ARBA" id="ARBA00023242"/>
    </source>
</evidence>
<accession>A0ABM3VDL5</accession>
<dbReference type="InterPro" id="IPR016467">
    <property type="entry name" value="DNA_recomb/repair_RecA-like"/>
</dbReference>
<keyword evidence="3" id="KW-0227">DNA damage</keyword>
<evidence type="ECO:0000256" key="1">
    <source>
        <dbReference type="ARBA" id="ARBA00004123"/>
    </source>
</evidence>
<dbReference type="PANTHER" id="PTHR46487:SF1">
    <property type="entry name" value="DNA REPAIR PROTEIN XRCC3"/>
    <property type="match status" value="1"/>
</dbReference>
<evidence type="ECO:0000256" key="2">
    <source>
        <dbReference type="ARBA" id="ARBA00022741"/>
    </source>
</evidence>
<evidence type="ECO:0000256" key="3">
    <source>
        <dbReference type="ARBA" id="ARBA00022763"/>
    </source>
</evidence>
<dbReference type="InterPro" id="IPR013632">
    <property type="entry name" value="Rad51_C"/>
</dbReference>
<dbReference type="InterPro" id="IPR047348">
    <property type="entry name" value="XRCC3-like_C"/>
</dbReference>
<dbReference type="SUPFAM" id="SSF52540">
    <property type="entry name" value="P-loop containing nucleoside triphosphate hydrolases"/>
    <property type="match status" value="1"/>
</dbReference>
<keyword evidence="8" id="KW-1185">Reference proteome</keyword>
<feature type="domain" description="RecA family profile 1" evidence="7">
    <location>
        <begin position="92"/>
        <end position="264"/>
    </location>
</feature>
<proteinExistence type="predicted"/>
<protein>
    <submittedName>
        <fullName evidence="9">Uncharacterized protein LOC101895811 isoform X2</fullName>
    </submittedName>
</protein>
<keyword evidence="5" id="KW-0234">DNA repair</keyword>
<name>A0ABM3VDL5_MUSDO</name>
<evidence type="ECO:0000256" key="4">
    <source>
        <dbReference type="ARBA" id="ARBA00022840"/>
    </source>
</evidence>
<dbReference type="InterPro" id="IPR027417">
    <property type="entry name" value="P-loop_NTPase"/>
</dbReference>
<dbReference type="Pfam" id="PF08423">
    <property type="entry name" value="Rad51"/>
    <property type="match status" value="1"/>
</dbReference>
<dbReference type="Proteomes" id="UP001652621">
    <property type="component" value="Unplaced"/>
</dbReference>
<dbReference type="PROSITE" id="PS50162">
    <property type="entry name" value="RECA_2"/>
    <property type="match status" value="1"/>
</dbReference>
<dbReference type="CDD" id="cd19491">
    <property type="entry name" value="XRCC3"/>
    <property type="match status" value="1"/>
</dbReference>
<evidence type="ECO:0000313" key="9">
    <source>
        <dbReference type="RefSeq" id="XP_058983880.1"/>
    </source>
</evidence>
<dbReference type="GeneID" id="101895811"/>
<evidence type="ECO:0000313" key="8">
    <source>
        <dbReference type="Proteomes" id="UP001652621"/>
    </source>
</evidence>
<dbReference type="Gene3D" id="3.40.50.300">
    <property type="entry name" value="P-loop containing nucleotide triphosphate hydrolases"/>
    <property type="match status" value="1"/>
</dbReference>
<dbReference type="PIRSF" id="PIRSF005856">
    <property type="entry name" value="Rad51"/>
    <property type="match status" value="1"/>
</dbReference>
<dbReference type="RefSeq" id="XP_058983880.1">
    <property type="nucleotide sequence ID" value="XM_059127897.1"/>
</dbReference>
<sequence length="336" mass="37326">MGTTRADFRFLLNKRTFAMAEFVDNLPDEAKLVADKAKIKSADQAILTPTAHLLLQESSPHDIYVLKSSAAKVVAKESIKVSDLLDLPYCMKWARLSFGCEALDKCTQGGIATRGITEICGVAGSGKTQLLLQLSLMSQLPLEFGGLGAGVAFICTEHTFPSKRLHELSKTFTQKYPSININYLAQVHVQQIHNSEQLLKCCAEHLPPLMASERIRLIIIDSVAAVFRTYSDFIQRARDMRKLANCLLNLGDRYNCAVICVNQVTSISKKQSEVPCLGLAWSHLGRTRLRISKVPKQIKYDDKLLTVRKLEIIYSPETPIAYAEFLITGEGIVNVP</sequence>
<keyword evidence="2" id="KW-0547">Nucleotide-binding</keyword>
<comment type="subcellular location">
    <subcellularLocation>
        <location evidence="1">Nucleus</location>
    </subcellularLocation>
</comment>
<evidence type="ECO:0000256" key="5">
    <source>
        <dbReference type="ARBA" id="ARBA00023204"/>
    </source>
</evidence>
<gene>
    <name evidence="9" type="primary">LOC101895811</name>
</gene>
<keyword evidence="4" id="KW-0067">ATP-binding</keyword>
<dbReference type="PANTHER" id="PTHR46487">
    <property type="entry name" value="DNA REPAIR PROTEIN XRCC3"/>
    <property type="match status" value="1"/>
</dbReference>
<dbReference type="InterPro" id="IPR020588">
    <property type="entry name" value="RecA_ATP-bd"/>
</dbReference>